<keyword evidence="5" id="KW-0328">Glycosyltransferase</keyword>
<gene>
    <name evidence="11" type="ORF">BUL40_00695</name>
</gene>
<dbReference type="Proteomes" id="UP000191680">
    <property type="component" value="Unassembled WGS sequence"/>
</dbReference>
<accession>A0A1V6LVS5</accession>
<evidence type="ECO:0000313" key="11">
    <source>
        <dbReference type="EMBL" id="OQD44106.1"/>
    </source>
</evidence>
<evidence type="ECO:0000256" key="7">
    <source>
        <dbReference type="ARBA" id="ARBA00023136"/>
    </source>
</evidence>
<dbReference type="OrthoDB" id="9766971at2"/>
<dbReference type="Gene3D" id="3.90.550.10">
    <property type="entry name" value="Spore Coat Polysaccharide Biosynthesis Protein SpsA, Chain A"/>
    <property type="match status" value="1"/>
</dbReference>
<sequence length="461" mass="52912">MVQNYNKRSVRNWVNTFFTTADAWSVFIKGSSFALMLGSIYLVYVLQEDFTQFNQEQRNSTLGYYFLLVAFGLLLFRGFFFIYTLYNYIKYKPVAGVTNDELPTSTVIVPAYNEGKQVYDTLVSLVASDFPEEKLQIVSIDDGSKDDTWQWMQKAKAELGNRVEIYQQPKNMGKRHALYRAFDLATGEVFVTVDSDSVVDKDTLRNLVSPFVVNKNCGAVAGNIRVLNNKKALLPKMLDVSFVLSFEFIRSAESNVNTVLCTPGALAAYKREAIMACKEDWIHQQFMGKPSDIGEDQALTNMVLKQGKSVLFQSNAYCYTNVPERYKGLYKMFIRWDRSNVREVLEMSKFIFTNFRNFSKSGARLLFTSQVLKILMSYPLFIFMVFFIVTQPLLFLGSSMVSILLLSSFSVLFYAKRYNWVESFWAYSYSIFFTFGLFWITPYSIATVAKGGWLTRGLGSR</sequence>
<dbReference type="GO" id="GO:0050501">
    <property type="term" value="F:hyaluronan synthase activity"/>
    <property type="evidence" value="ECO:0007669"/>
    <property type="project" value="TreeGrafter"/>
</dbReference>
<dbReference type="InterPro" id="IPR029044">
    <property type="entry name" value="Nucleotide-diphossugar_trans"/>
</dbReference>
<dbReference type="GO" id="GO:0085029">
    <property type="term" value="P:extracellular matrix assembly"/>
    <property type="evidence" value="ECO:0007669"/>
    <property type="project" value="TreeGrafter"/>
</dbReference>
<dbReference type="Pfam" id="PF00535">
    <property type="entry name" value="Glycos_transf_2"/>
    <property type="match status" value="1"/>
</dbReference>
<feature type="transmembrane region" description="Helical" evidence="9">
    <location>
        <begin position="21"/>
        <end position="44"/>
    </location>
</feature>
<dbReference type="SUPFAM" id="SSF53448">
    <property type="entry name" value="Nucleotide-diphospho-sugar transferases"/>
    <property type="match status" value="1"/>
</dbReference>
<feature type="transmembrane region" description="Helical" evidence="9">
    <location>
        <begin position="365"/>
        <end position="388"/>
    </location>
</feature>
<evidence type="ECO:0000256" key="6">
    <source>
        <dbReference type="ARBA" id="ARBA00022679"/>
    </source>
</evidence>
<dbReference type="GO" id="GO:0005886">
    <property type="term" value="C:plasma membrane"/>
    <property type="evidence" value="ECO:0007669"/>
    <property type="project" value="UniProtKB-SubCell"/>
</dbReference>
<dbReference type="InterPro" id="IPR001173">
    <property type="entry name" value="Glyco_trans_2-like"/>
</dbReference>
<keyword evidence="7 9" id="KW-0472">Membrane</keyword>
<evidence type="ECO:0000256" key="5">
    <source>
        <dbReference type="ARBA" id="ARBA00022676"/>
    </source>
</evidence>
<evidence type="ECO:0000256" key="8">
    <source>
        <dbReference type="ARBA" id="ARBA00032978"/>
    </source>
</evidence>
<feature type="domain" description="Glycosyltransferase 2-like" evidence="10">
    <location>
        <begin position="106"/>
        <end position="274"/>
    </location>
</feature>
<dbReference type="PANTHER" id="PTHR22913:SF12">
    <property type="entry name" value="MANNURONAN SYNTHASE"/>
    <property type="match status" value="1"/>
</dbReference>
<keyword evidence="9" id="KW-1133">Transmembrane helix</keyword>
<dbReference type="PANTHER" id="PTHR22913">
    <property type="entry name" value="HYALURONAN SYNTHASE"/>
    <property type="match status" value="1"/>
</dbReference>
<keyword evidence="6 11" id="KW-0808">Transferase</keyword>
<keyword evidence="9" id="KW-0812">Transmembrane</keyword>
<comment type="subcellular location">
    <subcellularLocation>
        <location evidence="1">Cell membrane</location>
    </subcellularLocation>
</comment>
<evidence type="ECO:0000259" key="10">
    <source>
        <dbReference type="Pfam" id="PF00535"/>
    </source>
</evidence>
<evidence type="ECO:0000256" key="1">
    <source>
        <dbReference type="ARBA" id="ARBA00004236"/>
    </source>
</evidence>
<dbReference type="AlphaFoldDB" id="A0A1V6LVS5"/>
<keyword evidence="12" id="KW-1185">Reference proteome</keyword>
<proteinExistence type="inferred from homology"/>
<comment type="caution">
    <text evidence="11">The sequence shown here is derived from an EMBL/GenBank/DDBJ whole genome shotgun (WGS) entry which is preliminary data.</text>
</comment>
<dbReference type="EMBL" id="MTBC01000001">
    <property type="protein sequence ID" value="OQD44106.1"/>
    <property type="molecule type" value="Genomic_DNA"/>
</dbReference>
<feature type="transmembrane region" description="Helical" evidence="9">
    <location>
        <begin position="426"/>
        <end position="446"/>
    </location>
</feature>
<feature type="transmembrane region" description="Helical" evidence="9">
    <location>
        <begin position="394"/>
        <end position="414"/>
    </location>
</feature>
<dbReference type="GO" id="GO:0030213">
    <property type="term" value="P:hyaluronan biosynthetic process"/>
    <property type="evidence" value="ECO:0007669"/>
    <property type="project" value="TreeGrafter"/>
</dbReference>
<evidence type="ECO:0000256" key="2">
    <source>
        <dbReference type="ARBA" id="ARBA00006782"/>
    </source>
</evidence>
<keyword evidence="4" id="KW-1003">Cell membrane</keyword>
<reference evidence="11 12" key="1">
    <citation type="submission" date="2016-12" db="EMBL/GenBank/DDBJ databases">
        <authorList>
            <person name="Song W.-J."/>
            <person name="Kurnit D.M."/>
        </authorList>
    </citation>
    <scope>NUCLEOTIDE SEQUENCE [LARGE SCALE GENOMIC DNA]</scope>
    <source>
        <strain evidence="11 12">HSG9</strain>
    </source>
</reference>
<dbReference type="RefSeq" id="WP_010518785.1">
    <property type="nucleotide sequence ID" value="NZ_AFOE01000029.1"/>
</dbReference>
<evidence type="ECO:0000256" key="4">
    <source>
        <dbReference type="ARBA" id="ARBA00022475"/>
    </source>
</evidence>
<evidence type="ECO:0000313" key="12">
    <source>
        <dbReference type="Proteomes" id="UP000191680"/>
    </source>
</evidence>
<feature type="transmembrane region" description="Helical" evidence="9">
    <location>
        <begin position="64"/>
        <end position="86"/>
    </location>
</feature>
<evidence type="ECO:0000256" key="9">
    <source>
        <dbReference type="SAM" id="Phobius"/>
    </source>
</evidence>
<organism evidence="11 12">
    <name type="scientific">Croceivirga radicis</name>
    <dbReference type="NCBI Taxonomy" id="1929488"/>
    <lineage>
        <taxon>Bacteria</taxon>
        <taxon>Pseudomonadati</taxon>
        <taxon>Bacteroidota</taxon>
        <taxon>Flavobacteriia</taxon>
        <taxon>Flavobacteriales</taxon>
        <taxon>Flavobacteriaceae</taxon>
        <taxon>Croceivirga</taxon>
    </lineage>
</organism>
<comment type="similarity">
    <text evidence="2">Belongs to the NodC/HAS family.</text>
</comment>
<evidence type="ECO:0000256" key="3">
    <source>
        <dbReference type="ARBA" id="ARBA00016636"/>
    </source>
</evidence>
<dbReference type="CDD" id="cd06423">
    <property type="entry name" value="CESA_like"/>
    <property type="match status" value="1"/>
</dbReference>
<protein>
    <recommendedName>
        <fullName evidence="3">N-acetylglucosaminyltransferase</fullName>
    </recommendedName>
    <alternativeName>
        <fullName evidence="8">Nodulation protein C</fullName>
    </alternativeName>
</protein>
<name>A0A1V6LVS5_9FLAO</name>